<reference evidence="2" key="1">
    <citation type="submission" date="2024-06" db="EMBL/GenBank/DDBJ databases">
        <title>The genome sequences of Kitasatospora sp. strain HUAS MG31.</title>
        <authorList>
            <person name="Mo P."/>
        </authorList>
    </citation>
    <scope>NUCLEOTIDE SEQUENCE</scope>
    <source>
        <strain evidence="2">HUAS MG31</strain>
    </source>
</reference>
<proteinExistence type="predicted"/>
<keyword evidence="1" id="KW-0175">Coiled coil</keyword>
<evidence type="ECO:0000313" key="2">
    <source>
        <dbReference type="EMBL" id="XCM80799.1"/>
    </source>
</evidence>
<dbReference type="Gene3D" id="1.10.287.1060">
    <property type="entry name" value="ESAT-6-like"/>
    <property type="match status" value="1"/>
</dbReference>
<dbReference type="RefSeq" id="WP_354641733.1">
    <property type="nucleotide sequence ID" value="NZ_CP159872.1"/>
</dbReference>
<protein>
    <recommendedName>
        <fullName evidence="3">WXG100 family type VII secretion target</fullName>
    </recommendedName>
</protein>
<dbReference type="EMBL" id="CP159872">
    <property type="protein sequence ID" value="XCM80799.1"/>
    <property type="molecule type" value="Genomic_DNA"/>
</dbReference>
<evidence type="ECO:0008006" key="3">
    <source>
        <dbReference type="Google" id="ProtNLM"/>
    </source>
</evidence>
<dbReference type="KEGG" id="kcm:ABWK59_18690"/>
<sequence length="103" mass="11196">MDLVGDLKKIVMAPSEIAHWVLSKMFGDADAELEKLARELEEMGKQVDELGKEINSALGHLTWHGAAADAFTAHARGRVRELSGVADELNGLGEAVRRLANVF</sequence>
<evidence type="ECO:0000256" key="1">
    <source>
        <dbReference type="SAM" id="Coils"/>
    </source>
</evidence>
<dbReference type="SUPFAM" id="SSF140453">
    <property type="entry name" value="EsxAB dimer-like"/>
    <property type="match status" value="1"/>
</dbReference>
<accession>A0AAU8K0F4</accession>
<name>A0AAU8K0F4_9ACTN</name>
<feature type="coiled-coil region" evidence="1">
    <location>
        <begin position="26"/>
        <end position="53"/>
    </location>
</feature>
<dbReference type="InterPro" id="IPR036689">
    <property type="entry name" value="ESAT-6-like_sf"/>
</dbReference>
<organism evidence="2">
    <name type="scientific">Kitasatospora camelliae</name>
    <dbReference type="NCBI Taxonomy" id="3156397"/>
    <lineage>
        <taxon>Bacteria</taxon>
        <taxon>Bacillati</taxon>
        <taxon>Actinomycetota</taxon>
        <taxon>Actinomycetes</taxon>
        <taxon>Kitasatosporales</taxon>
        <taxon>Streptomycetaceae</taxon>
        <taxon>Kitasatospora</taxon>
    </lineage>
</organism>
<dbReference type="AlphaFoldDB" id="A0AAU8K0F4"/>
<gene>
    <name evidence="2" type="ORF">ABWK59_18690</name>
</gene>